<evidence type="ECO:0000313" key="3">
    <source>
        <dbReference type="Proteomes" id="UP000578091"/>
    </source>
</evidence>
<dbReference type="RefSeq" id="WP_180680336.1">
    <property type="nucleotide sequence ID" value="NZ_JACCKA010000094.1"/>
</dbReference>
<name>A0A853JI82_9GAMM</name>
<protein>
    <submittedName>
        <fullName evidence="2">Uncharacterized protein</fullName>
    </submittedName>
</protein>
<proteinExistence type="predicted"/>
<keyword evidence="1" id="KW-0732">Signal</keyword>
<dbReference type="Proteomes" id="UP000578091">
    <property type="component" value="Unassembled WGS sequence"/>
</dbReference>
<organism evidence="2 3">
    <name type="scientific">Luteimonas salinisoli</name>
    <dbReference type="NCBI Taxonomy" id="2752307"/>
    <lineage>
        <taxon>Bacteria</taxon>
        <taxon>Pseudomonadati</taxon>
        <taxon>Pseudomonadota</taxon>
        <taxon>Gammaproteobacteria</taxon>
        <taxon>Lysobacterales</taxon>
        <taxon>Lysobacteraceae</taxon>
        <taxon>Luteimonas</taxon>
    </lineage>
</organism>
<comment type="caution">
    <text evidence="2">The sequence shown here is derived from an EMBL/GenBank/DDBJ whole genome shotgun (WGS) entry which is preliminary data.</text>
</comment>
<evidence type="ECO:0000313" key="2">
    <source>
        <dbReference type="EMBL" id="NZA28575.1"/>
    </source>
</evidence>
<evidence type="ECO:0000256" key="1">
    <source>
        <dbReference type="SAM" id="SignalP"/>
    </source>
</evidence>
<accession>A0A853JI82</accession>
<keyword evidence="3" id="KW-1185">Reference proteome</keyword>
<dbReference type="EMBL" id="JACCKA010000094">
    <property type="protein sequence ID" value="NZA28575.1"/>
    <property type="molecule type" value="Genomic_DNA"/>
</dbReference>
<sequence>MTTRIRRTLLALAVTAAVLFVAGTALARYPILGQEWAEWTKYDSNGNAIGGGRIECDGYIATWGDAGPPRAMVIYPCH</sequence>
<dbReference type="InterPro" id="IPR046256">
    <property type="entry name" value="DUF6289"/>
</dbReference>
<reference evidence="2 3" key="1">
    <citation type="submission" date="2020-07" db="EMBL/GenBank/DDBJ databases">
        <title>Luteimonas sp. SJ-92.</title>
        <authorList>
            <person name="Huang X.-X."/>
            <person name="Xu L."/>
            <person name="Sun J.-Q."/>
        </authorList>
    </citation>
    <scope>NUCLEOTIDE SEQUENCE [LARGE SCALE GENOMIC DNA]</scope>
    <source>
        <strain evidence="2 3">SJ-92</strain>
    </source>
</reference>
<feature type="signal peptide" evidence="1">
    <location>
        <begin position="1"/>
        <end position="27"/>
    </location>
</feature>
<gene>
    <name evidence="2" type="ORF">H0E84_19560</name>
</gene>
<feature type="chain" id="PRO_5032517236" evidence="1">
    <location>
        <begin position="28"/>
        <end position="78"/>
    </location>
</feature>
<dbReference type="Pfam" id="PF19806">
    <property type="entry name" value="DUF6289"/>
    <property type="match status" value="1"/>
</dbReference>
<dbReference type="AlphaFoldDB" id="A0A853JI82"/>